<feature type="compositionally biased region" description="Basic and acidic residues" evidence="1">
    <location>
        <begin position="61"/>
        <end position="78"/>
    </location>
</feature>
<feature type="compositionally biased region" description="Basic residues" evidence="1">
    <location>
        <begin position="87"/>
        <end position="96"/>
    </location>
</feature>
<organism evidence="2 3">
    <name type="scientific">Polarella glacialis</name>
    <name type="common">Dinoflagellate</name>
    <dbReference type="NCBI Taxonomy" id="89957"/>
    <lineage>
        <taxon>Eukaryota</taxon>
        <taxon>Sar</taxon>
        <taxon>Alveolata</taxon>
        <taxon>Dinophyceae</taxon>
        <taxon>Suessiales</taxon>
        <taxon>Suessiaceae</taxon>
        <taxon>Polarella</taxon>
    </lineage>
</organism>
<dbReference type="EMBL" id="CAJNNV010026024">
    <property type="protein sequence ID" value="CAE8616990.1"/>
    <property type="molecule type" value="Genomic_DNA"/>
</dbReference>
<evidence type="ECO:0000256" key="1">
    <source>
        <dbReference type="SAM" id="MobiDB-lite"/>
    </source>
</evidence>
<feature type="region of interest" description="Disordered" evidence="1">
    <location>
        <begin position="173"/>
        <end position="192"/>
    </location>
</feature>
<sequence length="433" mass="47120">MAQGGQPRPQGGDSRGEQRRTPEPQRSRGREQMQASPSEVECAFGRRCNRPNCWFKHSRGRHSEAENKEGEPTARADRGAAAQKGGGSRRRSRSRGRRSDSRHRDRRRQSPPKRGDTPRRADVQGGVDDREQHGGRAIPVPRRSARGESLPRGAPGQGVAAETKGKAGEALQAEEGLPADGNSSSSEDEGGGISKKCAMYGTAAPSAKNADLVYKKTRDLVPIWPQVMSKSGKVKDFRYVGGGWAMHFRNPDKPLRPVGEDDLLEVVEFLKETEGLAASTIKQSTMGVIQADLGFGKKQGNLQLYTTKFGRSVGNFRLNVGEEDKVRGIRAILLKSLWFIDCPPGTSEQSNKQLDSVHQPDGKLILPPLTTTNKPASLEKLFKDIKKNLGAKGKAAMAAYMTKCKLPVESEASRLLDKAFGVKEPRPGAGGRP</sequence>
<evidence type="ECO:0000313" key="2">
    <source>
        <dbReference type="EMBL" id="CAE8616990.1"/>
    </source>
</evidence>
<protein>
    <submittedName>
        <fullName evidence="2">Uncharacterized protein</fullName>
    </submittedName>
</protein>
<feature type="compositionally biased region" description="Basic and acidic residues" evidence="1">
    <location>
        <begin position="113"/>
        <end position="134"/>
    </location>
</feature>
<reference evidence="2" key="1">
    <citation type="submission" date="2021-02" db="EMBL/GenBank/DDBJ databases">
        <authorList>
            <person name="Dougan E. K."/>
            <person name="Rhodes N."/>
            <person name="Thang M."/>
            <person name="Chan C."/>
        </authorList>
    </citation>
    <scope>NUCLEOTIDE SEQUENCE</scope>
</reference>
<proteinExistence type="predicted"/>
<gene>
    <name evidence="2" type="ORF">PGLA1383_LOCUS34657</name>
</gene>
<feature type="region of interest" description="Disordered" evidence="1">
    <location>
        <begin position="1"/>
        <end position="167"/>
    </location>
</feature>
<dbReference type="AlphaFoldDB" id="A0A813FTX6"/>
<comment type="caution">
    <text evidence="2">The sequence shown here is derived from an EMBL/GenBank/DDBJ whole genome shotgun (WGS) entry which is preliminary data.</text>
</comment>
<keyword evidence="3" id="KW-1185">Reference proteome</keyword>
<name>A0A813FTX6_POLGL</name>
<dbReference type="Proteomes" id="UP000654075">
    <property type="component" value="Unassembled WGS sequence"/>
</dbReference>
<feature type="compositionally biased region" description="Basic and acidic residues" evidence="1">
    <location>
        <begin position="14"/>
        <end position="31"/>
    </location>
</feature>
<accession>A0A813FTX6</accession>
<evidence type="ECO:0000313" key="3">
    <source>
        <dbReference type="Proteomes" id="UP000654075"/>
    </source>
</evidence>